<evidence type="ECO:0000313" key="2">
    <source>
        <dbReference type="EMBL" id="KYN12197.1"/>
    </source>
</evidence>
<dbReference type="STRING" id="471704.A0A151IWW4"/>
<evidence type="ECO:0000313" key="3">
    <source>
        <dbReference type="Proteomes" id="UP000078492"/>
    </source>
</evidence>
<dbReference type="AlphaFoldDB" id="A0A151IWW4"/>
<accession>A0A151IWW4</accession>
<dbReference type="SUPFAM" id="SSF53756">
    <property type="entry name" value="UDP-Glycosyltransferase/glycogen phosphorylase"/>
    <property type="match status" value="1"/>
</dbReference>
<feature type="chain" id="PRO_5007582358" description="Ecdysteroid UDP-glucosyltransferase" evidence="1">
    <location>
        <begin position="23"/>
        <end position="79"/>
    </location>
</feature>
<feature type="signal peptide" evidence="1">
    <location>
        <begin position="1"/>
        <end position="22"/>
    </location>
</feature>
<evidence type="ECO:0000256" key="1">
    <source>
        <dbReference type="SAM" id="SignalP"/>
    </source>
</evidence>
<organism evidence="2 3">
    <name type="scientific">Trachymyrmex cornetzi</name>
    <dbReference type="NCBI Taxonomy" id="471704"/>
    <lineage>
        <taxon>Eukaryota</taxon>
        <taxon>Metazoa</taxon>
        <taxon>Ecdysozoa</taxon>
        <taxon>Arthropoda</taxon>
        <taxon>Hexapoda</taxon>
        <taxon>Insecta</taxon>
        <taxon>Pterygota</taxon>
        <taxon>Neoptera</taxon>
        <taxon>Endopterygota</taxon>
        <taxon>Hymenoptera</taxon>
        <taxon>Apocrita</taxon>
        <taxon>Aculeata</taxon>
        <taxon>Formicoidea</taxon>
        <taxon>Formicidae</taxon>
        <taxon>Myrmicinae</taxon>
        <taxon>Trachymyrmex</taxon>
    </lineage>
</organism>
<name>A0A151IWW4_9HYME</name>
<dbReference type="EMBL" id="KQ980852">
    <property type="protein sequence ID" value="KYN12197.1"/>
    <property type="molecule type" value="Genomic_DNA"/>
</dbReference>
<reference evidence="2 3" key="1">
    <citation type="submission" date="2015-09" db="EMBL/GenBank/DDBJ databases">
        <title>Trachymyrmex cornetzi WGS genome.</title>
        <authorList>
            <person name="Nygaard S."/>
            <person name="Hu H."/>
            <person name="Boomsma J."/>
            <person name="Zhang G."/>
        </authorList>
    </citation>
    <scope>NUCLEOTIDE SEQUENCE [LARGE SCALE GENOMIC DNA]</scope>
    <source>
        <strain evidence="2">Tcor2-1</strain>
        <tissue evidence="2">Whole body</tissue>
    </source>
</reference>
<keyword evidence="1" id="KW-0732">Signal</keyword>
<keyword evidence="3" id="KW-1185">Reference proteome</keyword>
<evidence type="ECO:0008006" key="4">
    <source>
        <dbReference type="Google" id="ProtNLM"/>
    </source>
</evidence>
<gene>
    <name evidence="2" type="ORF">ALC57_15648</name>
</gene>
<proteinExistence type="predicted"/>
<sequence>MHVVTVVLLSISLFCTFQHSHGYNILGICPSTSYSHQQSFQALMKALAFRGHKVTVLSTVLLKVNFFLIFYSNPLSLYN</sequence>
<dbReference type="Proteomes" id="UP000078492">
    <property type="component" value="Unassembled WGS sequence"/>
</dbReference>
<protein>
    <recommendedName>
        <fullName evidence="4">Ecdysteroid UDP-glucosyltransferase</fullName>
    </recommendedName>
</protein>